<organism evidence="1 2">
    <name type="scientific">Trichinella spiralis</name>
    <name type="common">Trichina worm</name>
    <dbReference type="NCBI Taxonomy" id="6334"/>
    <lineage>
        <taxon>Eukaryota</taxon>
        <taxon>Metazoa</taxon>
        <taxon>Ecdysozoa</taxon>
        <taxon>Nematoda</taxon>
        <taxon>Enoplea</taxon>
        <taxon>Dorylaimia</taxon>
        <taxon>Trichinellida</taxon>
        <taxon>Trichinellidae</taxon>
        <taxon>Trichinella</taxon>
    </lineage>
</organism>
<dbReference type="Proteomes" id="UP001558632">
    <property type="component" value="Unassembled WGS sequence"/>
</dbReference>
<name>A0ABR3KQH3_TRISP</name>
<evidence type="ECO:0000313" key="1">
    <source>
        <dbReference type="EMBL" id="KAL1242822.1"/>
    </source>
</evidence>
<protein>
    <submittedName>
        <fullName evidence="1">Laminin subunit</fullName>
    </submittedName>
</protein>
<accession>A0ABR3KQH3</accession>
<keyword evidence="2" id="KW-1185">Reference proteome</keyword>
<gene>
    <name evidence="1" type="ORF">TSPI_01432</name>
</gene>
<dbReference type="EMBL" id="JBEUSY010000181">
    <property type="protein sequence ID" value="KAL1242822.1"/>
    <property type="molecule type" value="Genomic_DNA"/>
</dbReference>
<evidence type="ECO:0000313" key="2">
    <source>
        <dbReference type="Proteomes" id="UP001558632"/>
    </source>
</evidence>
<proteinExistence type="predicted"/>
<sequence length="78" mass="9336">MEVWTPWTKWCVLQKHEAMASTTAYEHAKRGSNLGMQLVRSNIECRASRNFSGMQKNIQRCILGYWDKKMCWRRPIMR</sequence>
<reference evidence="1 2" key="1">
    <citation type="submission" date="2024-07" db="EMBL/GenBank/DDBJ databases">
        <title>Enhanced genomic and transcriptomic resources for Trichinella pseudospiralis and T. spiralis underpin the discovery of pronounced molecular differences between stages and species.</title>
        <authorList>
            <person name="Pasi K.K."/>
            <person name="La Rosa G."/>
            <person name="Gomez-Morales M.A."/>
            <person name="Tosini F."/>
            <person name="Sumanam S."/>
            <person name="Young N.D."/>
            <person name="Chang B.C."/>
            <person name="Robin G.B."/>
        </authorList>
    </citation>
    <scope>NUCLEOTIDE SEQUENCE [LARGE SCALE GENOMIC DNA]</scope>
    <source>
        <strain evidence="1">ISS534</strain>
    </source>
</reference>
<comment type="caution">
    <text evidence="1">The sequence shown here is derived from an EMBL/GenBank/DDBJ whole genome shotgun (WGS) entry which is preliminary data.</text>
</comment>